<evidence type="ECO:0000313" key="1">
    <source>
        <dbReference type="EMBL" id="QRF50910.1"/>
    </source>
</evidence>
<dbReference type="Proteomes" id="UP000596351">
    <property type="component" value="Chromosome"/>
</dbReference>
<dbReference type="Pfam" id="PF06299">
    <property type="entry name" value="DUF1045"/>
    <property type="match status" value="1"/>
</dbReference>
<keyword evidence="2" id="KW-1185">Reference proteome</keyword>
<dbReference type="EMBL" id="CP032405">
    <property type="protein sequence ID" value="QRF50910.1"/>
    <property type="molecule type" value="Genomic_DNA"/>
</dbReference>
<dbReference type="NCBIfam" id="TIGR03223">
    <property type="entry name" value="Phn_opern_protn"/>
    <property type="match status" value="1"/>
</dbReference>
<gene>
    <name evidence="1" type="ORF">D4A92_05330</name>
</gene>
<name>A0ABX7ERD6_9HYPH</name>
<organism evidence="1 2">
    <name type="scientific">Rhizobium rosettiformans</name>
    <dbReference type="NCBI Taxonomy" id="1368430"/>
    <lineage>
        <taxon>Bacteria</taxon>
        <taxon>Pseudomonadati</taxon>
        <taxon>Pseudomonadota</taxon>
        <taxon>Alphaproteobacteria</taxon>
        <taxon>Hyphomicrobiales</taxon>
        <taxon>Rhizobiaceae</taxon>
        <taxon>Rhizobium/Agrobacterium group</taxon>
        <taxon>Rhizobium</taxon>
    </lineage>
</organism>
<evidence type="ECO:0000313" key="2">
    <source>
        <dbReference type="Proteomes" id="UP000596351"/>
    </source>
</evidence>
<reference evidence="1 2" key="1">
    <citation type="submission" date="2018-09" db="EMBL/GenBank/DDBJ databases">
        <title>Rhizobium sp. MAE2-X.</title>
        <authorList>
            <person name="Lee Y."/>
            <person name="Jeon C.O."/>
        </authorList>
    </citation>
    <scope>NUCLEOTIDE SEQUENCE [LARGE SCALE GENOMIC DNA]</scope>
    <source>
        <strain evidence="1 2">MAE2-X</strain>
    </source>
</reference>
<proteinExistence type="predicted"/>
<protein>
    <submittedName>
        <fullName evidence="1">DUF1045 domain-containing protein</fullName>
    </submittedName>
</protein>
<sequence>MRYAFYFAPCADAPLSQTAAAWLGRDAFTGIEHPRTAETDFPAEELDALTADPRRYGFHATLKAPFHLAEGMSEADLLAEFAAFAAKTAAFEVPSIIVGQLGPFFALLPETLHRPLQQFAADVVETFEPFRAPLSEADVARRKADTLPPSQRQNLLNWGYPYVFDEFRFHMTLTGPVSDAQSPAMANVLNLRFADFIGRPLRIDGLALFVEPERGAPFLVHSWLPLKAAQQNG</sequence>
<dbReference type="InterPro" id="IPR009389">
    <property type="entry name" value="DUF1045"/>
</dbReference>
<dbReference type="PIRSF" id="PIRSF033328">
    <property type="entry name" value="Phest_Mll4975"/>
    <property type="match status" value="1"/>
</dbReference>
<accession>A0ABX7ERD6</accession>
<dbReference type="RefSeq" id="WP_203018602.1">
    <property type="nucleotide sequence ID" value="NZ_CP032405.1"/>
</dbReference>